<evidence type="ECO:0000256" key="3">
    <source>
        <dbReference type="ARBA" id="ARBA00022676"/>
    </source>
</evidence>
<feature type="domain" description="Sucrose synthase first GT-B" evidence="7">
    <location>
        <begin position="13"/>
        <end position="219"/>
    </location>
</feature>
<dbReference type="SFLD" id="SFLDG01141">
    <property type="entry name" value="C2.B.1:_Sucrose_Phosphatase_Li"/>
    <property type="match status" value="1"/>
</dbReference>
<evidence type="ECO:0000256" key="5">
    <source>
        <dbReference type="ARBA" id="ARBA00047471"/>
    </source>
</evidence>
<dbReference type="Gene3D" id="3.40.50.2000">
    <property type="entry name" value="Glycogen Phosphorylase B"/>
    <property type="match status" value="2"/>
</dbReference>
<sequence>MTMDWNNNENALYILMISPHGLIRGKNMELGRDADTGGQTTYVVELMRALVRHREVGQVDLLTRLITDPALASDYSQPVEDIGNGARILRLPFGPPHYVRKELLWPHLDQLVDRSLHFLRERGRLPDLIHTHYADAGYVGQQLSQLLGIPQIHTGHSLGRPKQSRLLTSGRKETAIERQFNFERRITVEEDLLVNVAMVITSTRQEVTAQYGMYHNHASARFVVIPPGTDIARFSPPGRRKINSNVMHMVDKFLSDPAKPMILAICRPAIHKNLKGLIDAYGSSSALQEKANLVIVAGNRDDICELDGASQKILRELLLDIDRYDLWGKVAIPKHHNAEDVPELYRLAARRRGVFVNPALTEPFGLTLIEAAASGLPFVATEDGGPCDIVANCCNGLLVNPLDPAAIACALDSALSDKQQWRLWAKNGVAGARRHYSWDAHVSKYVREVRKLLRRDRKRMRRQIAFTMQDGKSPMPLARKALISDIDNTLIGNKKGLQQLIAWLKNHAGSIAFGIATGRSLESAVNVLKNARVPIPNVLITSVGSEINYSYKLQPDVGWANRIAHLWRREALEQVLSDIPGLTLQPAVNQRKFKLSYNVVSEKMPSLHDLYRLLREHRLHARLIYSHDQFLDVLPVRASKGHAIRYLAYKWELPLENFLVVGDSGNDKEMLLGDTLGIVVGNHGLELEQLRGMERIYFARGHQADGILEGLAHYGWRIADHG</sequence>
<dbReference type="NCBIfam" id="TIGR02472">
    <property type="entry name" value="sucr_P_syn_N"/>
    <property type="match status" value="1"/>
</dbReference>
<dbReference type="Gene3D" id="3.40.50.1000">
    <property type="entry name" value="HAD superfamily/HAD-like"/>
    <property type="match status" value="1"/>
</dbReference>
<dbReference type="Proteomes" id="UP000236753">
    <property type="component" value="Unassembled WGS sequence"/>
</dbReference>
<feature type="domain" description="Glycosyl transferase family 1" evidence="6">
    <location>
        <begin position="253"/>
        <end position="428"/>
    </location>
</feature>
<keyword evidence="3" id="KW-0328">Glycosyltransferase</keyword>
<dbReference type="RefSeq" id="WP_374953006.1">
    <property type="nucleotide sequence ID" value="NZ_FNUX01000001.1"/>
</dbReference>
<protein>
    <recommendedName>
        <fullName evidence="2">sucrose-phosphate synthase</fullName>
        <ecNumber evidence="2">2.4.1.14</ecNumber>
    </recommendedName>
</protein>
<evidence type="ECO:0000259" key="7">
    <source>
        <dbReference type="Pfam" id="PF00862"/>
    </source>
</evidence>
<accession>A0A1H5RVA5</accession>
<dbReference type="SFLD" id="SFLDS00003">
    <property type="entry name" value="Haloacid_Dehalogenase"/>
    <property type="match status" value="1"/>
</dbReference>
<dbReference type="NCBIfam" id="TIGR02471">
    <property type="entry name" value="sucr_syn_bact_C"/>
    <property type="match status" value="1"/>
</dbReference>
<dbReference type="InterPro" id="IPR006380">
    <property type="entry name" value="SPP-like_dom"/>
</dbReference>
<evidence type="ECO:0000256" key="1">
    <source>
        <dbReference type="ARBA" id="ARBA00006530"/>
    </source>
</evidence>
<gene>
    <name evidence="9" type="ORF">SAMN05216334_101258</name>
</gene>
<dbReference type="EMBL" id="FNUX01000001">
    <property type="protein sequence ID" value="SEF42259.1"/>
    <property type="molecule type" value="Genomic_DNA"/>
</dbReference>
<dbReference type="Pfam" id="PF05116">
    <property type="entry name" value="S6PP"/>
    <property type="match status" value="1"/>
</dbReference>
<dbReference type="InterPro" id="IPR001296">
    <property type="entry name" value="Glyco_trans_1"/>
</dbReference>
<evidence type="ECO:0000256" key="4">
    <source>
        <dbReference type="ARBA" id="ARBA00022679"/>
    </source>
</evidence>
<dbReference type="InterPro" id="IPR000368">
    <property type="entry name" value="Sucrose_synth_GT-B1"/>
</dbReference>
<comment type="similarity">
    <text evidence="1">Belongs to the glycosyltransferase 1 family.</text>
</comment>
<feature type="domain" description="Sucrose phosphatase-like" evidence="8">
    <location>
        <begin position="479"/>
        <end position="715"/>
    </location>
</feature>
<evidence type="ECO:0000313" key="10">
    <source>
        <dbReference type="Proteomes" id="UP000236753"/>
    </source>
</evidence>
<dbReference type="EC" id="2.4.1.14" evidence="2"/>
<keyword evidence="4" id="KW-0808">Transferase</keyword>
<dbReference type="NCBIfam" id="TIGR01484">
    <property type="entry name" value="HAD-SF-IIB"/>
    <property type="match status" value="1"/>
</dbReference>
<dbReference type="Pfam" id="PF00862">
    <property type="entry name" value="GT-B_Sucrose_synth"/>
    <property type="match status" value="1"/>
</dbReference>
<dbReference type="PANTHER" id="PTHR46039">
    <property type="entry name" value="SUCROSE-PHOSPHATE SYNTHASE 3-RELATED"/>
    <property type="match status" value="1"/>
</dbReference>
<organism evidence="9 10">
    <name type="scientific">Nitrosomonas ureae</name>
    <dbReference type="NCBI Taxonomy" id="44577"/>
    <lineage>
        <taxon>Bacteria</taxon>
        <taxon>Pseudomonadati</taxon>
        <taxon>Pseudomonadota</taxon>
        <taxon>Betaproteobacteria</taxon>
        <taxon>Nitrosomonadales</taxon>
        <taxon>Nitrosomonadaceae</taxon>
        <taxon>Nitrosomonas</taxon>
    </lineage>
</organism>
<dbReference type="InterPro" id="IPR023214">
    <property type="entry name" value="HAD_sf"/>
</dbReference>
<dbReference type="AlphaFoldDB" id="A0A1H5RVA5"/>
<dbReference type="GO" id="GO:0046524">
    <property type="term" value="F:sucrose-phosphate synthase activity"/>
    <property type="evidence" value="ECO:0007669"/>
    <property type="project" value="UniProtKB-EC"/>
</dbReference>
<dbReference type="InterPro" id="IPR006379">
    <property type="entry name" value="HAD-SF_hydro_IIB"/>
</dbReference>
<dbReference type="SUPFAM" id="SSF53756">
    <property type="entry name" value="UDP-Glycosyltransferase/glycogen phosphorylase"/>
    <property type="match status" value="1"/>
</dbReference>
<dbReference type="PANTHER" id="PTHR46039:SF5">
    <property type="entry name" value="SUCROSE-PHOSPHATE SYNTHASE 3-RELATED"/>
    <property type="match status" value="1"/>
</dbReference>
<comment type="catalytic activity">
    <reaction evidence="5">
        <text>beta-D-fructose 6-phosphate + UDP-alpha-D-glucose = sucrose 6(F)-phosphate + UDP + H(+)</text>
        <dbReference type="Rhea" id="RHEA:22172"/>
        <dbReference type="ChEBI" id="CHEBI:15378"/>
        <dbReference type="ChEBI" id="CHEBI:57634"/>
        <dbReference type="ChEBI" id="CHEBI:57723"/>
        <dbReference type="ChEBI" id="CHEBI:58223"/>
        <dbReference type="ChEBI" id="CHEBI:58885"/>
        <dbReference type="EC" id="2.4.1.14"/>
    </reaction>
</comment>
<dbReference type="SUPFAM" id="SSF56784">
    <property type="entry name" value="HAD-like"/>
    <property type="match status" value="1"/>
</dbReference>
<dbReference type="InterPro" id="IPR012821">
    <property type="entry name" value="Sucrose_P_synth_Pase-like_dom"/>
</dbReference>
<evidence type="ECO:0000259" key="8">
    <source>
        <dbReference type="Pfam" id="PF05116"/>
    </source>
</evidence>
<dbReference type="Pfam" id="PF00534">
    <property type="entry name" value="Glycos_transf_1"/>
    <property type="match status" value="1"/>
</dbReference>
<proteinExistence type="inferred from homology"/>
<dbReference type="InterPro" id="IPR044161">
    <property type="entry name" value="SPS"/>
</dbReference>
<dbReference type="GO" id="GO:0016791">
    <property type="term" value="F:phosphatase activity"/>
    <property type="evidence" value="ECO:0007669"/>
    <property type="project" value="UniProtKB-ARBA"/>
</dbReference>
<dbReference type="Gene3D" id="3.90.1070.10">
    <property type="match status" value="1"/>
</dbReference>
<dbReference type="InterPro" id="IPR036412">
    <property type="entry name" value="HAD-like_sf"/>
</dbReference>
<evidence type="ECO:0000256" key="2">
    <source>
        <dbReference type="ARBA" id="ARBA00012536"/>
    </source>
</evidence>
<evidence type="ECO:0000259" key="6">
    <source>
        <dbReference type="Pfam" id="PF00534"/>
    </source>
</evidence>
<dbReference type="SFLD" id="SFLDG01140">
    <property type="entry name" value="C2.B:_Phosphomannomutase_and_P"/>
    <property type="match status" value="1"/>
</dbReference>
<dbReference type="InterPro" id="IPR012822">
    <property type="entry name" value="SucroseP_synth_GlycoTrfase_dom"/>
</dbReference>
<evidence type="ECO:0000313" key="9">
    <source>
        <dbReference type="EMBL" id="SEF42259.1"/>
    </source>
</evidence>
<reference evidence="9 10" key="1">
    <citation type="submission" date="2016-10" db="EMBL/GenBank/DDBJ databases">
        <authorList>
            <person name="de Groot N.N."/>
        </authorList>
    </citation>
    <scope>NUCLEOTIDE SEQUENCE [LARGE SCALE GENOMIC DNA]</scope>
    <source>
        <strain evidence="9 10">Nm13</strain>
    </source>
</reference>
<name>A0A1H5RVA5_9PROT</name>